<evidence type="ECO:0000259" key="2">
    <source>
        <dbReference type="Pfam" id="PF01370"/>
    </source>
</evidence>
<evidence type="ECO:0000256" key="1">
    <source>
        <dbReference type="ARBA" id="ARBA00009353"/>
    </source>
</evidence>
<dbReference type="InterPro" id="IPR010099">
    <property type="entry name" value="SDR39U1"/>
</dbReference>
<dbReference type="RefSeq" id="WP_133735976.1">
    <property type="nucleotide sequence ID" value="NZ_SOAX01000003.1"/>
</dbReference>
<dbReference type="InterPro" id="IPR001509">
    <property type="entry name" value="Epimerase_deHydtase"/>
</dbReference>
<reference evidence="4 5" key="1">
    <citation type="submission" date="2019-03" db="EMBL/GenBank/DDBJ databases">
        <title>Genomic Encyclopedia of Type Strains, Phase IV (KMG-IV): sequencing the most valuable type-strain genomes for metagenomic binning, comparative biology and taxonomic classification.</title>
        <authorList>
            <person name="Goeker M."/>
        </authorList>
    </citation>
    <scope>NUCLEOTIDE SEQUENCE [LARGE SCALE GENOMIC DNA]</scope>
    <source>
        <strain evidence="4 5">DSM 15505</strain>
    </source>
</reference>
<organism evidence="4 5">
    <name type="scientific">Halospina denitrificans</name>
    <dbReference type="NCBI Taxonomy" id="332522"/>
    <lineage>
        <taxon>Bacteria</taxon>
        <taxon>Pseudomonadati</taxon>
        <taxon>Pseudomonadota</taxon>
        <taxon>Gammaproteobacteria</taxon>
        <taxon>Halospina</taxon>
    </lineage>
</organism>
<protein>
    <recommendedName>
        <fullName evidence="6">TIGR01777 family protein</fullName>
    </recommendedName>
</protein>
<dbReference type="AlphaFoldDB" id="A0A4R7JTH1"/>
<evidence type="ECO:0008006" key="6">
    <source>
        <dbReference type="Google" id="ProtNLM"/>
    </source>
</evidence>
<evidence type="ECO:0000259" key="3">
    <source>
        <dbReference type="Pfam" id="PF08338"/>
    </source>
</evidence>
<dbReference type="EMBL" id="SOAX01000003">
    <property type="protein sequence ID" value="TDT41621.1"/>
    <property type="molecule type" value="Genomic_DNA"/>
</dbReference>
<dbReference type="OrthoDB" id="9801773at2"/>
<accession>A0A4R7JTH1</accession>
<dbReference type="InterPro" id="IPR036291">
    <property type="entry name" value="NAD(P)-bd_dom_sf"/>
</dbReference>
<comment type="similarity">
    <text evidence="1">Belongs to the NAD(P)-dependent epimerase/dehydratase family. SDR39U1 subfamily.</text>
</comment>
<dbReference type="PANTHER" id="PTHR11092:SF0">
    <property type="entry name" value="EPIMERASE FAMILY PROTEIN SDR39U1"/>
    <property type="match status" value="1"/>
</dbReference>
<dbReference type="Pfam" id="PF08338">
    <property type="entry name" value="DUF1731"/>
    <property type="match status" value="1"/>
</dbReference>
<dbReference type="InterPro" id="IPR013549">
    <property type="entry name" value="DUF1731"/>
</dbReference>
<feature type="domain" description="DUF1731" evidence="3">
    <location>
        <begin position="251"/>
        <end position="296"/>
    </location>
</feature>
<evidence type="ECO:0000313" key="4">
    <source>
        <dbReference type="EMBL" id="TDT41621.1"/>
    </source>
</evidence>
<dbReference type="Pfam" id="PF01370">
    <property type="entry name" value="Epimerase"/>
    <property type="match status" value="1"/>
</dbReference>
<feature type="domain" description="NAD-dependent epimerase/dehydratase" evidence="2">
    <location>
        <begin position="5"/>
        <end position="218"/>
    </location>
</feature>
<name>A0A4R7JTH1_9GAMM</name>
<gene>
    <name evidence="4" type="ORF">DES49_1721</name>
</gene>
<comment type="caution">
    <text evidence="4">The sequence shown here is derived from an EMBL/GenBank/DDBJ whole genome shotgun (WGS) entry which is preliminary data.</text>
</comment>
<dbReference type="SUPFAM" id="SSF51735">
    <property type="entry name" value="NAD(P)-binding Rossmann-fold domains"/>
    <property type="match status" value="1"/>
</dbReference>
<proteinExistence type="inferred from homology"/>
<dbReference type="Gene3D" id="3.40.50.720">
    <property type="entry name" value="NAD(P)-binding Rossmann-like Domain"/>
    <property type="match status" value="1"/>
</dbReference>
<sequence length="300" mass="32873">MSRHIVITGGTGFIGQALCHRLQNQGHRLTVFSRRNEEEVERLCGRVRVINRLSAIPGLGPINAVINLAGEGIAEKRWTRKRKQALWDSRVALTEELVSHLKRCPEAPEVLISGSAVGYYGDQGDATVTESTAPTDEFTHRMCNAWEQAALALEGSSRVCLSRTGLVVGRGGGFLQQMLPLFRMGLGGRLGKGTQYMPWIHRQDMVEALVHLLENPELTGPVNMTAPNPVTNAEFTRVLGNVLNRPAMLPAPSPALKLALGEMARLLLTGQKAIPEKLLNTGYEFHYPQLEAALKEAIQS</sequence>
<dbReference type="NCBIfam" id="TIGR01777">
    <property type="entry name" value="yfcH"/>
    <property type="match status" value="1"/>
</dbReference>
<dbReference type="CDD" id="cd05242">
    <property type="entry name" value="SDR_a8"/>
    <property type="match status" value="1"/>
</dbReference>
<keyword evidence="5" id="KW-1185">Reference proteome</keyword>
<dbReference type="PANTHER" id="PTHR11092">
    <property type="entry name" value="SUGAR NUCLEOTIDE EPIMERASE RELATED"/>
    <property type="match status" value="1"/>
</dbReference>
<evidence type="ECO:0000313" key="5">
    <source>
        <dbReference type="Proteomes" id="UP000295830"/>
    </source>
</evidence>
<dbReference type="Proteomes" id="UP000295830">
    <property type="component" value="Unassembled WGS sequence"/>
</dbReference>